<dbReference type="InterPro" id="IPR036195">
    <property type="entry name" value="AbfB_ABD_sf"/>
</dbReference>
<protein>
    <submittedName>
        <fullName evidence="9">OTOG protein</fullName>
    </submittedName>
</protein>
<dbReference type="GO" id="GO:0046556">
    <property type="term" value="F:alpha-L-arabinofuranosidase activity"/>
    <property type="evidence" value="ECO:0007669"/>
    <property type="project" value="InterPro"/>
</dbReference>
<evidence type="ECO:0000256" key="3">
    <source>
        <dbReference type="ARBA" id="ARBA00022737"/>
    </source>
</evidence>
<evidence type="ECO:0000313" key="9">
    <source>
        <dbReference type="EMBL" id="NXF65239.1"/>
    </source>
</evidence>
<dbReference type="SMART" id="SM00832">
    <property type="entry name" value="C8"/>
    <property type="match status" value="4"/>
</dbReference>
<feature type="non-terminal residue" evidence="9">
    <location>
        <position position="1"/>
    </location>
</feature>
<dbReference type="InterPro" id="IPR058753">
    <property type="entry name" value="TIL_OTOGL_Mucin"/>
</dbReference>
<dbReference type="InterPro" id="IPR014853">
    <property type="entry name" value="VWF/SSPO/ZAN-like_Cys-rich_dom"/>
</dbReference>
<keyword evidence="4 6" id="KW-1015">Disulfide bond</keyword>
<dbReference type="SUPFAM" id="SSF57603">
    <property type="entry name" value="FnI-like domain"/>
    <property type="match status" value="1"/>
</dbReference>
<dbReference type="InterPro" id="IPR036084">
    <property type="entry name" value="Ser_inhib-like_sf"/>
</dbReference>
<dbReference type="PANTHER" id="PTHR11339">
    <property type="entry name" value="EXTRACELLULAR MATRIX GLYCOPROTEIN RELATED"/>
    <property type="match status" value="1"/>
</dbReference>
<evidence type="ECO:0000256" key="4">
    <source>
        <dbReference type="ARBA" id="ARBA00023157"/>
    </source>
</evidence>
<dbReference type="Pfam" id="PF25962">
    <property type="entry name" value="TIL_OTOGL_Mucin"/>
    <property type="match status" value="1"/>
</dbReference>
<dbReference type="SMART" id="SM00216">
    <property type="entry name" value="VWD"/>
    <property type="match status" value="4"/>
</dbReference>
<feature type="domain" description="VWFD" evidence="8">
    <location>
        <begin position="403"/>
        <end position="579"/>
    </location>
</feature>
<dbReference type="EMBL" id="VWZC01009694">
    <property type="protein sequence ID" value="NXF65239.1"/>
    <property type="molecule type" value="Genomic_DNA"/>
</dbReference>
<comment type="caution">
    <text evidence="9">The sequence shown here is derived from an EMBL/GenBank/DDBJ whole genome shotgun (WGS) entry which is preliminary data.</text>
</comment>
<comment type="caution">
    <text evidence="6">Lacks conserved residue(s) required for the propagation of feature annotation.</text>
</comment>
<dbReference type="PROSITE" id="PS01225">
    <property type="entry name" value="CTCK_2"/>
    <property type="match status" value="1"/>
</dbReference>
<dbReference type="Gene3D" id="2.10.25.10">
    <property type="entry name" value="Laminin"/>
    <property type="match status" value="4"/>
</dbReference>
<dbReference type="InterPro" id="IPR001846">
    <property type="entry name" value="VWF_type-D"/>
</dbReference>
<evidence type="ECO:0000256" key="1">
    <source>
        <dbReference type="ARBA" id="ARBA00004613"/>
    </source>
</evidence>
<feature type="disulfide bond" evidence="6">
    <location>
        <begin position="2735"/>
        <end position="2784"/>
    </location>
</feature>
<dbReference type="Pfam" id="PF08742">
    <property type="entry name" value="C8"/>
    <property type="match status" value="4"/>
</dbReference>
<dbReference type="InterPro" id="IPR002919">
    <property type="entry name" value="TIL_dom"/>
</dbReference>
<dbReference type="PANTHER" id="PTHR11339:SF228">
    <property type="entry name" value="OTOGELIN"/>
    <property type="match status" value="1"/>
</dbReference>
<dbReference type="SUPFAM" id="SSF57567">
    <property type="entry name" value="Serine protease inhibitors"/>
    <property type="match status" value="4"/>
</dbReference>
<dbReference type="InterPro" id="IPR006207">
    <property type="entry name" value="Cys_knot_C"/>
</dbReference>
<dbReference type="FunFam" id="2.10.25.10:FF:000055">
    <property type="entry name" value="alpha-tectorin isoform X1"/>
    <property type="match status" value="1"/>
</dbReference>
<comment type="subcellular location">
    <subcellularLocation>
        <location evidence="1">Secreted</location>
    </subcellularLocation>
</comment>
<dbReference type="Gene3D" id="2.80.10.50">
    <property type="match status" value="1"/>
</dbReference>
<keyword evidence="3" id="KW-0677">Repeat</keyword>
<dbReference type="InterPro" id="IPR007934">
    <property type="entry name" value="AbfB_ABD"/>
</dbReference>
<organism evidence="9 10">
    <name type="scientific">Ciccaba nigrolineata</name>
    <dbReference type="NCBI Taxonomy" id="1118524"/>
    <lineage>
        <taxon>Eukaryota</taxon>
        <taxon>Metazoa</taxon>
        <taxon>Chordata</taxon>
        <taxon>Craniata</taxon>
        <taxon>Vertebrata</taxon>
        <taxon>Euteleostomi</taxon>
        <taxon>Archelosauria</taxon>
        <taxon>Archosauria</taxon>
        <taxon>Dinosauria</taxon>
        <taxon>Saurischia</taxon>
        <taxon>Theropoda</taxon>
        <taxon>Coelurosauria</taxon>
        <taxon>Aves</taxon>
        <taxon>Neognathae</taxon>
        <taxon>Neoaves</taxon>
        <taxon>Telluraves</taxon>
        <taxon>Strigiformes</taxon>
        <taxon>Strigidae</taxon>
        <taxon>Ciccaba</taxon>
    </lineage>
</organism>
<keyword evidence="2" id="KW-0964">Secreted</keyword>
<dbReference type="GO" id="GO:0005615">
    <property type="term" value="C:extracellular space"/>
    <property type="evidence" value="ECO:0007669"/>
    <property type="project" value="TreeGrafter"/>
</dbReference>
<gene>
    <name evidence="9" type="primary">Otog</name>
    <name evidence="9" type="ORF">CICNIG_R11719</name>
</gene>
<feature type="domain" description="VWFD" evidence="8">
    <location>
        <begin position="1993"/>
        <end position="2169"/>
    </location>
</feature>
<feature type="domain" description="VWFD" evidence="8">
    <location>
        <begin position="42"/>
        <end position="215"/>
    </location>
</feature>
<evidence type="ECO:0000256" key="2">
    <source>
        <dbReference type="ARBA" id="ARBA00022525"/>
    </source>
</evidence>
<dbReference type="GO" id="GO:0031012">
    <property type="term" value="C:extracellular matrix"/>
    <property type="evidence" value="ECO:0007669"/>
    <property type="project" value="TreeGrafter"/>
</dbReference>
<dbReference type="Pfam" id="PF05270">
    <property type="entry name" value="AbfB"/>
    <property type="match status" value="1"/>
</dbReference>
<dbReference type="SUPFAM" id="SSF110221">
    <property type="entry name" value="AbfB domain"/>
    <property type="match status" value="1"/>
</dbReference>
<dbReference type="Pfam" id="PF01826">
    <property type="entry name" value="TIL"/>
    <property type="match status" value="1"/>
</dbReference>
<evidence type="ECO:0000313" key="10">
    <source>
        <dbReference type="Proteomes" id="UP000542434"/>
    </source>
</evidence>
<dbReference type="SMART" id="SM00215">
    <property type="entry name" value="VWC_out"/>
    <property type="match status" value="1"/>
</dbReference>
<dbReference type="CDD" id="cd19941">
    <property type="entry name" value="TIL"/>
    <property type="match status" value="3"/>
</dbReference>
<dbReference type="SMART" id="SM00041">
    <property type="entry name" value="CT"/>
    <property type="match status" value="1"/>
</dbReference>
<dbReference type="Pfam" id="PF00094">
    <property type="entry name" value="VWD"/>
    <property type="match status" value="4"/>
</dbReference>
<dbReference type="Pfam" id="PF25961">
    <property type="entry name" value="OTOGL_N"/>
    <property type="match status" value="1"/>
</dbReference>
<keyword evidence="5" id="KW-0325">Glycoprotein</keyword>
<accession>A0A7K8VER2</accession>
<keyword evidence="10" id="KW-1185">Reference proteome</keyword>
<evidence type="ECO:0000256" key="6">
    <source>
        <dbReference type="PROSITE-ProRule" id="PRU00039"/>
    </source>
</evidence>
<feature type="non-terminal residue" evidence="9">
    <location>
        <position position="2806"/>
    </location>
</feature>
<proteinExistence type="predicted"/>
<feature type="domain" description="CTCK" evidence="7">
    <location>
        <begin position="2721"/>
        <end position="2806"/>
    </location>
</feature>
<dbReference type="InterPro" id="IPR001007">
    <property type="entry name" value="VWF_dom"/>
</dbReference>
<dbReference type="PROSITE" id="PS51233">
    <property type="entry name" value="VWFD"/>
    <property type="match status" value="4"/>
</dbReference>
<evidence type="ECO:0000259" key="8">
    <source>
        <dbReference type="PROSITE" id="PS51233"/>
    </source>
</evidence>
<feature type="domain" description="VWFD" evidence="8">
    <location>
        <begin position="866"/>
        <end position="1035"/>
    </location>
</feature>
<dbReference type="Proteomes" id="UP000542434">
    <property type="component" value="Unassembled WGS sequence"/>
</dbReference>
<reference evidence="9 10" key="1">
    <citation type="submission" date="2019-09" db="EMBL/GenBank/DDBJ databases">
        <title>Bird 10,000 Genomes (B10K) Project - Family phase.</title>
        <authorList>
            <person name="Zhang G."/>
        </authorList>
    </citation>
    <scope>NUCLEOTIDE SEQUENCE [LARGE SCALE GENOMIC DNA]</scope>
    <source>
        <strain evidence="9">B10K-DU-001-07</strain>
        <tissue evidence="9">Muscle</tissue>
    </source>
</reference>
<dbReference type="InterPro" id="IPR058754">
    <property type="entry name" value="OTOGL-like_N"/>
</dbReference>
<dbReference type="InterPro" id="IPR050780">
    <property type="entry name" value="Mucin_vWF_Thrombospondin_sf"/>
</dbReference>
<evidence type="ECO:0000256" key="5">
    <source>
        <dbReference type="ARBA" id="ARBA00023180"/>
    </source>
</evidence>
<dbReference type="GO" id="GO:0046373">
    <property type="term" value="P:L-arabinose metabolic process"/>
    <property type="evidence" value="ECO:0007669"/>
    <property type="project" value="InterPro"/>
</dbReference>
<sequence length="2806" mass="310252">SDLFTCFNGGECVYRERCNCSRFNATGPRCQTVYNTGAERDHICRTWGQYNFETFDGLYYYFSGKSTYALVRHTELDEQSFSIQVNNDPECHSSPYSCKRSISLFFSGGEQIKMSSEVTYKGFGVQLPYIIGNLQIQKLAGYFLVRHQYAFTLAWDGTSAVYIKMAPEYLGKTHGLCGNNNAILQDDLETSYGKLTDDVTEFVESWQENPPQGTPSWDKSLLNEPPCLTQSHESLQRAYALCNILLQPPFEQCHEYVSPLPFMASCTNDLCMSAVDNATWCRALTEYARACAHAGKPLRGWRMHFQQCVITCAEPLTYNECINCCPVSCHQQSHCIDSELPCIDGCYCPDGLIYENEMCVKPMDCPCDYHGNFFEMGSVVYEECNNCTCIGGKWICTNLTCPAECSVSGDIHFMTFDGRKYTFQATCQYILAKSRTSEAFTISLQNAPCGQNQDGSCIQSISLILKQDPKRQVTLTHSGDVLIYDQYKINLPYADELFEIRKLSSVFLQVKTHIGLQILYDREGLRLYLQADGRWKDDTVGLCGTFNGNMEDDFLSPVGVTESTPELFGNTWKTSLACIVVHDSSQMDPCDIHLQAASYAAEACSILTKELFAPCYPYLSPVPYFEQCRRDTCKCGQICFCSALAHYAHHCRRFGVVIDFRGGVPDCALSCEDTKEYSTCISTCGRTCQALSVPETCSSDCVEGCACPSGMYLNSKTKQCVQRNECPCYFQGIDYPPGENVMTSLGKCRCRDGIMNCDNNVIAHGCPVGQIYINCSNPQVDPELSRERTCENQLLNLTFSAHLPCVSGCVCPPGLVKHGDVCLDADECPCSWKGKEYFPGDKVISSCHTCICQHGSFQCTFHPCPSMCTAYGDRHYRTFDGLTFDFVGTCKVYLVKGTSSTSFSVIIENINCFNTGIICRKNIFINIGKSFLIFDDETGNPSLSSYMEELQKIQLWKAGFFTIVHFPDEHITILWDQRTTVHVQMGHQWQGKLTGLCGNFDLKTVNELRTPDNFELTNSQEFGNSWTAVECVDSSDIRNPCSLNPLREPFAKKECGILLSEAFEACHPVIDVTWFYSNCLTDTCGCNQGGDCECFCTSVSAYAHQCCQHGVAVDWRSPRVCPYDCEYFNKALGKGPYKLVSYLDEEFVMAVKLVDGIVFPVREENIVPGHAVSFMLTSGLYKPKAHDSNLISFETAERPNYFLHLASNNTLVLSKWEKREAFHNRSTFVIHKNTWLSGYSSFESFAEPGYFIHISASSVELLKYHHSEEFRLSTLFKLVGLDCFSDVRFKFLSRSACEWHYDACTSPCFKTCRDPLGKTCQAVPKVEGCIPACPLNMLLDEITQRCVYFEDCMFAKLYILCMISGTSNTTLLTITLSSNISSQSTEMTSMRSTTAMTETTQSNVSLSSPVDTSPLFPSTVSSETFTKIQPISSVSTKLLRATEPQTVTATHAVTTSTESESKPISTFIFTGTLLILRTTEFPVKTKIMEINITGTSEGTRISVGQSFTTVANVTLTSFSPVITTLLKPMSSLTTKAAIVVTEQSVKTTFSPTSTPPISLGKAITEPSTEMVQHLTGTSEVPFTTTPGPKTTTLQTQKRSSETTLLSFTTQKKETPKTTLRVEHMSGPTQVILPTEKELRLTDSVTQPYVSRTSSVLQSTVPTRTTADLIFGTRILSSSPEVLAGSSSLATVKKEAFPSFSTQKAGTGLKFTWQASFTESFDSSQTLETATASPESKSTSSLVLLPETTEVPIMMGSGPSTSMGKSDTEKTATLPKHVTLSTTAYSSTFLSSTVLSAMARSSAAASASSTFYSPYFTNTTAVPSNVSVSVLSTIHSSSEPKPFSSIAVSLVSTTQTSKPEISSEVQTPSGSSLLMISDHPNDTTASSVSLLAHLSTKPLYGLTTTFSDRLATPEGMSGVTASAFMLPGETATLQTCTPITENECIKHICLDGQLIQVNKSQNCPYNATQPSCGVLGFATQMNGDKCCPKWECACRCTIFSDLSIVTYDGNHLALFKEASYVVSQTQDETITIHVLDCRMSNSNSTSLCLAMLNLTYVSNQIIINRLSRKITVNSRFAWPTVRKYGYKVEDSGFKYAVETPTKIRIQWFHNTGVMIIEFNNTREPRALGLCGFCDRSLENDLMLPNGTVLSKSDALSTFIDSWQVPDTLKYVGEDRHQETNCSVMDCSECLRLVLNQTFSSCHPYVPPEVFCNIWVQDTEYIRNPCISLAAYVAMCNKFNICIEWRSSDYCPFPCSENFSYQACIAACEVPDSCQNNEVASLDSDSCSVLTEGCVCAGGTILHRAHTAVCIPEEKCACTDSSGAPHAVGEIWKTSLSGCCMQKCVDSETIIPVEYNCSDIHDLDCQRFAEVALLVPGDQTCCPQKICICNQSLCEPLIPECNGLEKLVAYYSEESCCPSYVCECDPAKCEPMEQMPSCQDDQTLVAARVEGTCCISYICACGACSDQIPKCQEGEVLIVDGNTTERCCPTYQCICEIHRCPEFRCMLGMSLVEVWSPEKCCPFRTCECACETIPKPQCKLGQKLQIDEQFQNSTENICNCIKYKCVRDKVCLSNERGVLFPGQTIVEHSADGICHISYCTNVIDPSTKHYQINTSSIDCAVKCKANQVYQPPEDLTTCCGSCKNLSCLHTFSNGTVSNFNPGTVWISNCIRYECTNTAIGAVLVSSSVGCPPFNETECVKVGGYVVPFLEGCCKTCKEDGKFCKKVTVRMTIRKNDCRSNTPVNIVSCDGKCPSASIYNYNINTYARFCKCCRELGLQRRTVQLYCTSNSTWVSYSIQEPTDCSCQWS</sequence>
<name>A0A7K8VER2_9STRI</name>
<evidence type="ECO:0000259" key="7">
    <source>
        <dbReference type="PROSITE" id="PS01225"/>
    </source>
</evidence>